<dbReference type="AlphaFoldDB" id="A0A183GFA8"/>
<gene>
    <name evidence="1" type="ORF">HPBE_LOCUS21067</name>
</gene>
<accession>A0A3P8CTV2</accession>
<evidence type="ECO:0000313" key="3">
    <source>
        <dbReference type="WBParaSite" id="HPBE_0002106801-mRNA-1"/>
    </source>
</evidence>
<accession>A0A183GFA8</accession>
<dbReference type="EMBL" id="UZAH01032669">
    <property type="protein sequence ID" value="VDP23174.1"/>
    <property type="molecule type" value="Genomic_DNA"/>
</dbReference>
<evidence type="ECO:0000313" key="2">
    <source>
        <dbReference type="Proteomes" id="UP000050761"/>
    </source>
</evidence>
<dbReference type="WBParaSite" id="HPBE_0002106801-mRNA-1">
    <property type="protein sequence ID" value="HPBE_0002106801-mRNA-1"/>
    <property type="gene ID" value="HPBE_0002106801"/>
</dbReference>
<keyword evidence="2" id="KW-1185">Reference proteome</keyword>
<evidence type="ECO:0000313" key="1">
    <source>
        <dbReference type="EMBL" id="VDP23174.1"/>
    </source>
</evidence>
<reference evidence="1 2" key="1">
    <citation type="submission" date="2018-11" db="EMBL/GenBank/DDBJ databases">
        <authorList>
            <consortium name="Pathogen Informatics"/>
        </authorList>
    </citation>
    <scope>NUCLEOTIDE SEQUENCE [LARGE SCALE GENOMIC DNA]</scope>
</reference>
<protein>
    <submittedName>
        <fullName evidence="3">TIR domain-containing protein</fullName>
    </submittedName>
</protein>
<reference evidence="3" key="2">
    <citation type="submission" date="2019-09" db="UniProtKB">
        <authorList>
            <consortium name="WormBaseParasite"/>
        </authorList>
    </citation>
    <scope>IDENTIFICATION</scope>
</reference>
<name>A0A183GFA8_HELPZ</name>
<sequence length="347" mass="38723">MERDGETMAEICEILNTNVLQVKNDVSILQKVAEEVDKEKRQEADVFDWSAISRSLESTLEDDTSPGGARGAVIGSMGAYWRQPFGNVWSAWRTASIFIRTDVTVAEKIRLNREKVVALDVVALKGILRVAYELCTDWTEFICTHATNGKHPTIESNCIRDFYKIALEDLKEELKQQFRAARQRKLSPVGFAAPETAHMMEKDGPRAGLITKVTTTFSHLKDILEDWNSFGTWIIVYPIEGRGEKAVIEGVVNLAKKHVEEGGVVVTAWTPVTSQNAVKWTSMIRLWTAMDAVLSRCGGPDHVITTASPSRGWKSFPGDWDTRSVCAVPQTVHRSCCSKAALRMYST</sequence>
<dbReference type="Proteomes" id="UP000050761">
    <property type="component" value="Unassembled WGS sequence"/>
</dbReference>
<organism evidence="2 3">
    <name type="scientific">Heligmosomoides polygyrus</name>
    <name type="common">Parasitic roundworm</name>
    <dbReference type="NCBI Taxonomy" id="6339"/>
    <lineage>
        <taxon>Eukaryota</taxon>
        <taxon>Metazoa</taxon>
        <taxon>Ecdysozoa</taxon>
        <taxon>Nematoda</taxon>
        <taxon>Chromadorea</taxon>
        <taxon>Rhabditida</taxon>
        <taxon>Rhabditina</taxon>
        <taxon>Rhabditomorpha</taxon>
        <taxon>Strongyloidea</taxon>
        <taxon>Heligmosomidae</taxon>
        <taxon>Heligmosomoides</taxon>
    </lineage>
</organism>
<proteinExistence type="predicted"/>